<gene>
    <name evidence="2" type="ORF">OSJNBa0009N21.11</name>
    <name evidence="3" type="ORF">P0537C11.3</name>
</gene>
<sequence>MSVEGGVSGRFCCSSPNLLLATSPPWRSRATAAVRSHRAAAAPGAADPRPCTAAATGAANPHPCATTELGRCREGGKRKMAMTRPRRRGRAVRSGGGRQMRQAIGVVVRRRWAVLGSGGSRAAVWGGEDPHQVPFA</sequence>
<reference evidence="2" key="1">
    <citation type="submission" date="2004-09" db="EMBL/GenBank/DDBJ databases">
        <title>Oryza sativa (japonica cultivar-group) chromosome 5 BAC clone OSJNBa0009N21, complete sequence.</title>
        <authorList>
            <person name="Chow T.-Y."/>
            <person name="Hsing Y.-I.C."/>
            <person name="Chen C.-S."/>
            <person name="Chen H.-H."/>
            <person name="Liu S.-M."/>
            <person name="Chao Y.-T."/>
            <person name="Chang S.-J."/>
            <person name="Chen H.-C."/>
            <person name="Chen S.-K."/>
            <person name="Chen T.-R."/>
            <person name="Chen Y.-L."/>
            <person name="Cheng C.-H."/>
            <person name="Chung C.-I."/>
            <person name="Han S.-Y."/>
            <person name="Hsiao S.-H."/>
            <person name="Hsiung J.-N."/>
            <person name="Hsu C.-H."/>
            <person name="Huang J.-J."/>
            <person name="Kau P.-I."/>
            <person name="Lee M.-C."/>
            <person name="Leu H.-L."/>
            <person name="Li Y.-F."/>
            <person name="Lin S.-J."/>
            <person name="Lin Y.-C."/>
            <person name="Wu S.-W."/>
            <person name="Yu C.-Y."/>
            <person name="Yu S.-W."/>
            <person name="Wu H.-P."/>
            <person name="Shaw J.-F."/>
            <person name="McCombie W.R."/>
            <person name="Muller S."/>
            <person name="de la Bastide M."/>
            <person name="Spiegel L."/>
            <person name="Zutavern T."/>
            <person name="Nascimento L."/>
            <person name="Balija V."/>
            <person name="Bell M."/>
            <person name="Miller B."/>
            <person name="Katzenberger F."/>
            <person name="Andrade M.V."/>
            <person name="Dike S."/>
            <person name="O'Shaughnessy A."/>
            <person name="Palmer L."/>
        </authorList>
    </citation>
    <scope>NUCLEOTIDE SEQUENCE</scope>
</reference>
<evidence type="ECO:0000313" key="2">
    <source>
        <dbReference type="EMBL" id="AAU10687.1"/>
    </source>
</evidence>
<reference evidence="3" key="2">
    <citation type="submission" date="2004-10" db="EMBL/GenBank/DDBJ databases">
        <title>Oryza sativa (japonica cultivar-group) chromosome 5 PAC clone P0537C11.</title>
        <authorList>
            <person name="Chow T.-Y."/>
            <person name="Hsing Y.-I.C."/>
            <person name="Chen C.-S."/>
            <person name="Chen H.-H."/>
            <person name="Liu S.-M."/>
            <person name="Chao Y.-T."/>
            <person name="Chang S.-J."/>
            <person name="Chen H.-C."/>
            <person name="Chen S.-K."/>
            <person name="Chen T.-R."/>
            <person name="Chen Y.-L."/>
            <person name="Cheng C.-H."/>
            <person name="Chung C.-I."/>
            <person name="Han S.-Y."/>
            <person name="Hsiao S.-H."/>
            <person name="Hsiung J.-N."/>
            <person name="Hsu C.-H."/>
            <person name="Huang J.-J."/>
            <person name="Kau P.-I."/>
            <person name="Lee M.-C."/>
            <person name="Leu H.-L."/>
            <person name="Li Y.-F."/>
            <person name="Lin S.-J."/>
            <person name="Lin Y.-C."/>
            <person name="Wu S.-W."/>
            <person name="Yu C.-Y."/>
            <person name="Yu S.-W."/>
            <person name="Wu H.-P."/>
            <person name="Shaw J.-F."/>
            <person name="McCombie W.R."/>
            <person name="Spiegel L."/>
            <person name="de la Bastide M."/>
            <person name="Zutavern T."/>
            <person name="Muller S."/>
            <person name="Nascimento L."/>
            <person name="Balija V."/>
            <person name="Bell M."/>
            <person name="Miller B."/>
            <person name="Katzenberger F."/>
            <person name="Andrade M.V."/>
            <person name="Dike S."/>
            <person name="O'Shaughnessy A."/>
            <person name="Palmer L."/>
        </authorList>
    </citation>
    <scope>NUCLEOTIDE SEQUENCE</scope>
</reference>
<name>Q688R8_ORYSJ</name>
<dbReference type="AlphaFoldDB" id="Q688R8"/>
<evidence type="ECO:0000313" key="4">
    <source>
        <dbReference type="Proteomes" id="UP000000763"/>
    </source>
</evidence>
<reference evidence="4" key="3">
    <citation type="journal article" date="2005" name="Nature">
        <title>The map-based sequence of the rice genome.</title>
        <authorList>
            <consortium name="International rice genome sequencing project (IRGSP)"/>
            <person name="Matsumoto T."/>
            <person name="Wu J."/>
            <person name="Kanamori H."/>
            <person name="Katayose Y."/>
            <person name="Fujisawa M."/>
            <person name="Namiki N."/>
            <person name="Mizuno H."/>
            <person name="Yamamoto K."/>
            <person name="Antonio B.A."/>
            <person name="Baba T."/>
            <person name="Sakata K."/>
            <person name="Nagamura Y."/>
            <person name="Aoki H."/>
            <person name="Arikawa K."/>
            <person name="Arita K."/>
            <person name="Bito T."/>
            <person name="Chiden Y."/>
            <person name="Fujitsuka N."/>
            <person name="Fukunaka R."/>
            <person name="Hamada M."/>
            <person name="Harada C."/>
            <person name="Hayashi A."/>
            <person name="Hijishita S."/>
            <person name="Honda M."/>
            <person name="Hosokawa S."/>
            <person name="Ichikawa Y."/>
            <person name="Idonuma A."/>
            <person name="Iijima M."/>
            <person name="Ikeda M."/>
            <person name="Ikeno M."/>
            <person name="Ito K."/>
            <person name="Ito S."/>
            <person name="Ito T."/>
            <person name="Ito Y."/>
            <person name="Ito Y."/>
            <person name="Iwabuchi A."/>
            <person name="Kamiya K."/>
            <person name="Karasawa W."/>
            <person name="Kurita K."/>
            <person name="Katagiri S."/>
            <person name="Kikuta A."/>
            <person name="Kobayashi H."/>
            <person name="Kobayashi N."/>
            <person name="Machita K."/>
            <person name="Maehara T."/>
            <person name="Masukawa M."/>
            <person name="Mizubayashi T."/>
            <person name="Mukai Y."/>
            <person name="Nagasaki H."/>
            <person name="Nagata Y."/>
            <person name="Naito S."/>
            <person name="Nakashima M."/>
            <person name="Nakama Y."/>
            <person name="Nakamichi Y."/>
            <person name="Nakamura M."/>
            <person name="Meguro A."/>
            <person name="Negishi M."/>
            <person name="Ohta I."/>
            <person name="Ohta T."/>
            <person name="Okamoto M."/>
            <person name="Ono N."/>
            <person name="Saji S."/>
            <person name="Sakaguchi M."/>
            <person name="Sakai K."/>
            <person name="Shibata M."/>
            <person name="Shimokawa T."/>
            <person name="Song J."/>
            <person name="Takazaki Y."/>
            <person name="Terasawa K."/>
            <person name="Tsugane M."/>
            <person name="Tsuji K."/>
            <person name="Ueda S."/>
            <person name="Waki K."/>
            <person name="Yamagata H."/>
            <person name="Yamamoto M."/>
            <person name="Yamamoto S."/>
            <person name="Yamane H."/>
            <person name="Yoshiki S."/>
            <person name="Yoshihara R."/>
            <person name="Yukawa K."/>
            <person name="Zhong H."/>
            <person name="Yano M."/>
            <person name="Yuan Q."/>
            <person name="Ouyang S."/>
            <person name="Liu J."/>
            <person name="Jones K.M."/>
            <person name="Gansberger K."/>
            <person name="Moffat K."/>
            <person name="Hill J."/>
            <person name="Bera J."/>
            <person name="Fadrosh D."/>
            <person name="Jin S."/>
            <person name="Johri S."/>
            <person name="Kim M."/>
            <person name="Overton L."/>
            <person name="Reardon M."/>
            <person name="Tsitrin T."/>
            <person name="Vuong H."/>
            <person name="Weaver B."/>
            <person name="Ciecko A."/>
            <person name="Tallon L."/>
            <person name="Jackson J."/>
            <person name="Pai G."/>
            <person name="Aken S.V."/>
            <person name="Utterback T."/>
            <person name="Reidmuller S."/>
            <person name="Feldblyum T."/>
            <person name="Hsiao J."/>
            <person name="Zismann V."/>
            <person name="Iobst S."/>
            <person name="de Vazeille A.R."/>
            <person name="Buell C.R."/>
            <person name="Ying K."/>
            <person name="Li Y."/>
            <person name="Lu T."/>
            <person name="Huang Y."/>
            <person name="Zhao Q."/>
            <person name="Feng Q."/>
            <person name="Zhang L."/>
            <person name="Zhu J."/>
            <person name="Weng Q."/>
            <person name="Mu J."/>
            <person name="Lu Y."/>
            <person name="Fan D."/>
            <person name="Liu Y."/>
            <person name="Guan J."/>
            <person name="Zhang Y."/>
            <person name="Yu S."/>
            <person name="Liu X."/>
            <person name="Zhang Y."/>
            <person name="Hong G."/>
            <person name="Han B."/>
            <person name="Choisne N."/>
            <person name="Demange N."/>
            <person name="Orjeda G."/>
            <person name="Samain S."/>
            <person name="Cattolico L."/>
            <person name="Pelletier E."/>
            <person name="Couloux A."/>
            <person name="Segurens B."/>
            <person name="Wincker P."/>
            <person name="D'Hont A."/>
            <person name="Scarpelli C."/>
            <person name="Weissenbach J."/>
            <person name="Salanoubat M."/>
            <person name="Quetier F."/>
            <person name="Yu Y."/>
            <person name="Kim H.R."/>
            <person name="Rambo T."/>
            <person name="Currie J."/>
            <person name="Collura K."/>
            <person name="Luo M."/>
            <person name="Yang T."/>
            <person name="Ammiraju J.S.S."/>
            <person name="Engler F."/>
            <person name="Soderlund C."/>
            <person name="Wing R.A."/>
            <person name="Palmer L.E."/>
            <person name="de la Bastide M."/>
            <person name="Spiegel L."/>
            <person name="Nascimento L."/>
            <person name="Zutavern T."/>
            <person name="O'Shaughnessy A."/>
            <person name="Dike S."/>
            <person name="Dedhia N."/>
            <person name="Preston R."/>
            <person name="Balija V."/>
            <person name="McCombie W.R."/>
            <person name="Chow T."/>
            <person name="Chen H."/>
            <person name="Chung M."/>
            <person name="Chen C."/>
            <person name="Shaw J."/>
            <person name="Wu H."/>
            <person name="Hsiao K."/>
            <person name="Chao Y."/>
            <person name="Chu M."/>
            <person name="Cheng C."/>
            <person name="Hour A."/>
            <person name="Lee P."/>
            <person name="Lin S."/>
            <person name="Lin Y."/>
            <person name="Liou J."/>
            <person name="Liu S."/>
            <person name="Hsing Y."/>
            <person name="Raghuvanshi S."/>
            <person name="Mohanty A."/>
            <person name="Bharti A.K."/>
            <person name="Gaur A."/>
            <person name="Gupta V."/>
            <person name="Kumar D."/>
            <person name="Ravi V."/>
            <person name="Vij S."/>
            <person name="Kapur A."/>
            <person name="Khurana P."/>
            <person name="Khurana P."/>
            <person name="Khurana J.P."/>
            <person name="Tyagi A.K."/>
            <person name="Gaikwad K."/>
            <person name="Singh A."/>
            <person name="Dalal V."/>
            <person name="Srivastava S."/>
            <person name="Dixit A."/>
            <person name="Pal A.K."/>
            <person name="Ghazi I.A."/>
            <person name="Yadav M."/>
            <person name="Pandit A."/>
            <person name="Bhargava A."/>
            <person name="Sureshbabu K."/>
            <person name="Batra K."/>
            <person name="Sharma T.R."/>
            <person name="Mohapatra T."/>
            <person name="Singh N.K."/>
            <person name="Messing J."/>
            <person name="Nelson A.B."/>
            <person name="Fuks G."/>
            <person name="Kavchok S."/>
            <person name="Keizer G."/>
            <person name="Linton E."/>
            <person name="Llaca V."/>
            <person name="Song R."/>
            <person name="Tanyolac B."/>
            <person name="Young S."/>
            <person name="Ho-Il K."/>
            <person name="Hahn J.H."/>
            <person name="Sangsakoo G."/>
            <person name="Vanavichit A."/>
            <person name="de Mattos Luiz.A.T."/>
            <person name="Zimmer P.D."/>
            <person name="Malone G."/>
            <person name="Dellagostin O."/>
            <person name="de Oliveira A.C."/>
            <person name="Bevan M."/>
            <person name="Bancroft I."/>
            <person name="Minx P."/>
            <person name="Cordum H."/>
            <person name="Wilson R."/>
            <person name="Cheng Z."/>
            <person name="Jin W."/>
            <person name="Jiang J."/>
            <person name="Leong S.A."/>
            <person name="Iwama H."/>
            <person name="Gojobori T."/>
            <person name="Itoh T."/>
            <person name="Niimura Y."/>
            <person name="Fujii Y."/>
            <person name="Habara T."/>
            <person name="Sakai H."/>
            <person name="Sato Y."/>
            <person name="Wilson G."/>
            <person name="Kumar K."/>
            <person name="McCouch S."/>
            <person name="Juretic N."/>
            <person name="Hoen D."/>
            <person name="Wright S."/>
            <person name="Bruskiewich R."/>
            <person name="Bureau T."/>
            <person name="Miyao A."/>
            <person name="Hirochika H."/>
            <person name="Nishikawa T."/>
            <person name="Kadowaki K."/>
            <person name="Sugiura M."/>
            <person name="Burr B."/>
            <person name="Sasaki T."/>
        </authorList>
    </citation>
    <scope>NUCLEOTIDE SEQUENCE [LARGE SCALE GENOMIC DNA]</scope>
    <source>
        <strain evidence="4">cv. Nipponbare</strain>
    </source>
</reference>
<evidence type="ECO:0000256" key="1">
    <source>
        <dbReference type="SAM" id="MobiDB-lite"/>
    </source>
</evidence>
<feature type="region of interest" description="Disordered" evidence="1">
    <location>
        <begin position="75"/>
        <end position="99"/>
    </location>
</feature>
<reference evidence="4" key="4">
    <citation type="journal article" date="2008" name="Nucleic Acids Res.">
        <title>The rice annotation project database (RAP-DB): 2008 update.</title>
        <authorList>
            <consortium name="The rice annotation project (RAP)"/>
        </authorList>
    </citation>
    <scope>GENOME REANNOTATION</scope>
    <source>
        <strain evidence="4">cv. Nipponbare</strain>
    </source>
</reference>
<organism evidence="2 4">
    <name type="scientific">Oryza sativa subsp. japonica</name>
    <name type="common">Rice</name>
    <dbReference type="NCBI Taxonomy" id="39947"/>
    <lineage>
        <taxon>Eukaryota</taxon>
        <taxon>Viridiplantae</taxon>
        <taxon>Streptophyta</taxon>
        <taxon>Embryophyta</taxon>
        <taxon>Tracheophyta</taxon>
        <taxon>Spermatophyta</taxon>
        <taxon>Magnoliopsida</taxon>
        <taxon>Liliopsida</taxon>
        <taxon>Poales</taxon>
        <taxon>Poaceae</taxon>
        <taxon>BOP clade</taxon>
        <taxon>Oryzoideae</taxon>
        <taxon>Oryzeae</taxon>
        <taxon>Oryzinae</taxon>
        <taxon>Oryza</taxon>
        <taxon>Oryza sativa</taxon>
    </lineage>
</organism>
<feature type="compositionally biased region" description="Low complexity" evidence="1">
    <location>
        <begin position="39"/>
        <end position="50"/>
    </location>
</feature>
<accession>Q688R8</accession>
<protein>
    <submittedName>
        <fullName evidence="2">Uncharacterized protein</fullName>
    </submittedName>
</protein>
<proteinExistence type="predicted"/>
<dbReference type="EMBL" id="AC121362">
    <property type="protein sequence ID" value="AAU10687.1"/>
    <property type="molecule type" value="Genomic_DNA"/>
</dbReference>
<feature type="compositionally biased region" description="Basic residues" evidence="1">
    <location>
        <begin position="78"/>
        <end position="91"/>
    </location>
</feature>
<dbReference type="EMBL" id="AC132489">
    <property type="protein sequence ID" value="AAV31382.1"/>
    <property type="molecule type" value="Genomic_DNA"/>
</dbReference>
<dbReference type="Proteomes" id="UP000000763">
    <property type="component" value="Chromosome 5"/>
</dbReference>
<evidence type="ECO:0000313" key="3">
    <source>
        <dbReference type="EMBL" id="AAV31382.1"/>
    </source>
</evidence>
<feature type="region of interest" description="Disordered" evidence="1">
    <location>
        <begin position="39"/>
        <end position="62"/>
    </location>
</feature>